<dbReference type="AlphaFoldDB" id="A0A165PT81"/>
<evidence type="ECO:0000313" key="3">
    <source>
        <dbReference type="Proteomes" id="UP000076761"/>
    </source>
</evidence>
<dbReference type="InParanoid" id="A0A165PT81"/>
<keyword evidence="3" id="KW-1185">Reference proteome</keyword>
<accession>A0A165PT81</accession>
<proteinExistence type="predicted"/>
<sequence>MRSRETAIPMESQVIGVDKFGVSISTTTEDTFITSARRADAEGQADLWTVQTDRPWLDTQPVNNFSHSEGFFNAERVSSLSTASSTDGHGLAGITPQSGPSGPSGYGTALCPAVGASSYTSSTSTTDKAQDDREMRWLEEDLLEHRQDGKTRKLPLSRKFTQNCKASFAKVFRKRRVPELLLEDKRRKRRG</sequence>
<evidence type="ECO:0000256" key="1">
    <source>
        <dbReference type="SAM" id="MobiDB-lite"/>
    </source>
</evidence>
<protein>
    <submittedName>
        <fullName evidence="2">Uncharacterized protein</fullName>
    </submittedName>
</protein>
<name>A0A165PT81_9AGAM</name>
<dbReference type="EMBL" id="KV425606">
    <property type="protein sequence ID" value="KZT21463.1"/>
    <property type="molecule type" value="Genomic_DNA"/>
</dbReference>
<gene>
    <name evidence="2" type="ORF">NEOLEDRAFT_1139296</name>
</gene>
<feature type="region of interest" description="Disordered" evidence="1">
    <location>
        <begin position="82"/>
        <end position="107"/>
    </location>
</feature>
<dbReference type="Proteomes" id="UP000076761">
    <property type="component" value="Unassembled WGS sequence"/>
</dbReference>
<organism evidence="2 3">
    <name type="scientific">Neolentinus lepideus HHB14362 ss-1</name>
    <dbReference type="NCBI Taxonomy" id="1314782"/>
    <lineage>
        <taxon>Eukaryota</taxon>
        <taxon>Fungi</taxon>
        <taxon>Dikarya</taxon>
        <taxon>Basidiomycota</taxon>
        <taxon>Agaricomycotina</taxon>
        <taxon>Agaricomycetes</taxon>
        <taxon>Gloeophyllales</taxon>
        <taxon>Gloeophyllaceae</taxon>
        <taxon>Neolentinus</taxon>
    </lineage>
</organism>
<evidence type="ECO:0000313" key="2">
    <source>
        <dbReference type="EMBL" id="KZT21463.1"/>
    </source>
</evidence>
<reference evidence="2 3" key="1">
    <citation type="journal article" date="2016" name="Mol. Biol. Evol.">
        <title>Comparative Genomics of Early-Diverging Mushroom-Forming Fungi Provides Insights into the Origins of Lignocellulose Decay Capabilities.</title>
        <authorList>
            <person name="Nagy L.G."/>
            <person name="Riley R."/>
            <person name="Tritt A."/>
            <person name="Adam C."/>
            <person name="Daum C."/>
            <person name="Floudas D."/>
            <person name="Sun H."/>
            <person name="Yadav J.S."/>
            <person name="Pangilinan J."/>
            <person name="Larsson K.H."/>
            <person name="Matsuura K."/>
            <person name="Barry K."/>
            <person name="Labutti K."/>
            <person name="Kuo R."/>
            <person name="Ohm R.A."/>
            <person name="Bhattacharya S.S."/>
            <person name="Shirouzu T."/>
            <person name="Yoshinaga Y."/>
            <person name="Martin F.M."/>
            <person name="Grigoriev I.V."/>
            <person name="Hibbett D.S."/>
        </authorList>
    </citation>
    <scope>NUCLEOTIDE SEQUENCE [LARGE SCALE GENOMIC DNA]</scope>
    <source>
        <strain evidence="2 3">HHB14362 ss-1</strain>
    </source>
</reference>